<feature type="domain" description="Pyridoxine 5'-phosphate oxidase dimerisation C-terminal" evidence="8">
    <location>
        <begin position="157"/>
        <end position="197"/>
    </location>
</feature>
<dbReference type="Proteomes" id="UP001359886">
    <property type="component" value="Unassembled WGS sequence"/>
</dbReference>
<proteinExistence type="inferred from homology"/>
<name>A0AAW9RN43_9GAMM</name>
<dbReference type="NCBIfam" id="TIGR00558">
    <property type="entry name" value="pdxH"/>
    <property type="match status" value="1"/>
</dbReference>
<dbReference type="EC" id="1.4.3.5" evidence="5"/>
<dbReference type="HAMAP" id="MF_01629">
    <property type="entry name" value="PdxH"/>
    <property type="match status" value="1"/>
</dbReference>
<feature type="binding site" evidence="5">
    <location>
        <position position="51"/>
    </location>
    <ligand>
        <name>substrate</name>
    </ligand>
</feature>
<dbReference type="PANTHER" id="PTHR10851">
    <property type="entry name" value="PYRIDOXINE-5-PHOSPHATE OXIDASE"/>
    <property type="match status" value="1"/>
</dbReference>
<gene>
    <name evidence="5 9" type="primary">pdxH</name>
    <name evidence="9" type="ORF">V3330_17910</name>
</gene>
<comment type="function">
    <text evidence="5">Catalyzes the oxidation of either pyridoxine 5'-phosphate (PNP) or pyridoxamine 5'-phosphate (PMP) into pyridoxal 5'-phosphate (PLP).</text>
</comment>
<feature type="binding site" evidence="5 6">
    <location>
        <begin position="61"/>
        <end position="62"/>
    </location>
    <ligand>
        <name>FMN</name>
        <dbReference type="ChEBI" id="CHEBI:58210"/>
    </ligand>
</feature>
<evidence type="ECO:0000313" key="9">
    <source>
        <dbReference type="EMBL" id="MEJ8569508.1"/>
    </source>
</evidence>
<dbReference type="InterPro" id="IPR011576">
    <property type="entry name" value="Pyridox_Oxase_N"/>
</dbReference>
<comment type="cofactor">
    <cofactor evidence="5 6">
        <name>FMN</name>
        <dbReference type="ChEBI" id="CHEBI:58210"/>
    </cofactor>
    <text evidence="5 6">Binds 1 FMN per subunit.</text>
</comment>
<feature type="binding site" evidence="5 6">
    <location>
        <position position="180"/>
    </location>
    <ligand>
        <name>FMN</name>
        <dbReference type="ChEBI" id="CHEBI:58210"/>
    </ligand>
</feature>
<evidence type="ECO:0000256" key="6">
    <source>
        <dbReference type="PIRSR" id="PIRSR000190-2"/>
    </source>
</evidence>
<comment type="similarity">
    <text evidence="1 5">Belongs to the pyridoxamine 5'-phosphate oxidase family.</text>
</comment>
<dbReference type="InterPro" id="IPR019740">
    <property type="entry name" value="Pyridox_Oxase_CS"/>
</dbReference>
<evidence type="ECO:0000256" key="1">
    <source>
        <dbReference type="ARBA" id="ARBA00007301"/>
    </source>
</evidence>
<sequence length="197" mass="22447">MTDAILSQTIIDRFNAALDAAREAGEPEPTAMVLATSDCQGRVTTRTVLLKGLDRHGFVFFTNTGSRKGRQIDECPRAAATFLWKSTYCQVQLVGAVRPVTAEEADAYFATRDRGSQIGAWASLQSRTLDSRDTLEARVAEFEERYSGKDVPRPPHWSGYRLQPDSVEFWHGREFRLHDRTEYRWTDGNWAQRKLYP</sequence>
<comment type="caution">
    <text evidence="9">The sequence shown here is derived from an EMBL/GenBank/DDBJ whole genome shotgun (WGS) entry which is preliminary data.</text>
</comment>
<feature type="domain" description="Pyridoxamine 5'-phosphate oxidase N-terminal" evidence="7">
    <location>
        <begin position="24"/>
        <end position="144"/>
    </location>
</feature>
<feature type="binding site" evidence="5 6">
    <location>
        <position position="90"/>
    </location>
    <ligand>
        <name>FMN</name>
        <dbReference type="ChEBI" id="CHEBI:58210"/>
    </ligand>
</feature>
<evidence type="ECO:0000259" key="8">
    <source>
        <dbReference type="Pfam" id="PF10590"/>
    </source>
</evidence>
<dbReference type="GO" id="GO:0008615">
    <property type="term" value="P:pyridoxine biosynthetic process"/>
    <property type="evidence" value="ECO:0007669"/>
    <property type="project" value="UniProtKB-UniRule"/>
</dbReference>
<dbReference type="InterPro" id="IPR012349">
    <property type="entry name" value="Split_barrel_FMN-bd"/>
</dbReference>
<keyword evidence="10" id="KW-1185">Reference proteome</keyword>
<dbReference type="NCBIfam" id="NF004231">
    <property type="entry name" value="PRK05679.1"/>
    <property type="match status" value="1"/>
</dbReference>
<comment type="catalytic activity">
    <reaction evidence="5">
        <text>pyridoxine 5'-phosphate + O2 = pyridoxal 5'-phosphate + H2O2</text>
        <dbReference type="Rhea" id="RHEA:15149"/>
        <dbReference type="ChEBI" id="CHEBI:15379"/>
        <dbReference type="ChEBI" id="CHEBI:16240"/>
        <dbReference type="ChEBI" id="CHEBI:58589"/>
        <dbReference type="ChEBI" id="CHEBI:597326"/>
        <dbReference type="EC" id="1.4.3.5"/>
    </reaction>
</comment>
<comment type="pathway">
    <text evidence="5">Cofactor metabolism; pyridoxal 5'-phosphate salvage; pyridoxal 5'-phosphate from pyridoxine 5'-phosphate: step 1/1.</text>
</comment>
<keyword evidence="4 5" id="KW-0560">Oxidoreductase</keyword>
<evidence type="ECO:0000313" key="10">
    <source>
        <dbReference type="Proteomes" id="UP001359886"/>
    </source>
</evidence>
<comment type="catalytic activity">
    <reaction evidence="5">
        <text>pyridoxamine 5'-phosphate + O2 + H2O = pyridoxal 5'-phosphate + H2O2 + NH4(+)</text>
        <dbReference type="Rhea" id="RHEA:15817"/>
        <dbReference type="ChEBI" id="CHEBI:15377"/>
        <dbReference type="ChEBI" id="CHEBI:15379"/>
        <dbReference type="ChEBI" id="CHEBI:16240"/>
        <dbReference type="ChEBI" id="CHEBI:28938"/>
        <dbReference type="ChEBI" id="CHEBI:58451"/>
        <dbReference type="ChEBI" id="CHEBI:597326"/>
        <dbReference type="EC" id="1.4.3.5"/>
    </reaction>
</comment>
<evidence type="ECO:0000256" key="3">
    <source>
        <dbReference type="ARBA" id="ARBA00022643"/>
    </source>
</evidence>
<reference evidence="9 10" key="1">
    <citation type="submission" date="2024-02" db="EMBL/GenBank/DDBJ databases">
        <title>A novel Wenzhouxiangellaceae bacterium, isolated from coastal sediments.</title>
        <authorList>
            <person name="Du Z.-J."/>
            <person name="Ye Y.-Q."/>
            <person name="Zhang X.-Y."/>
        </authorList>
    </citation>
    <scope>NUCLEOTIDE SEQUENCE [LARGE SCALE GENOMIC DNA]</scope>
    <source>
        <strain evidence="9 10">CH-27</strain>
    </source>
</reference>
<dbReference type="PROSITE" id="PS01064">
    <property type="entry name" value="PYRIDOX_OXIDASE"/>
    <property type="match status" value="1"/>
</dbReference>
<dbReference type="Pfam" id="PF10590">
    <property type="entry name" value="PNP_phzG_C"/>
    <property type="match status" value="1"/>
</dbReference>
<dbReference type="InterPro" id="IPR019576">
    <property type="entry name" value="Pyridoxamine_oxidase_dimer_C"/>
</dbReference>
<accession>A0AAW9RN43</accession>
<feature type="binding site" evidence="5 6">
    <location>
        <begin position="46"/>
        <end position="51"/>
    </location>
    <ligand>
        <name>FMN</name>
        <dbReference type="ChEBI" id="CHEBI:58210"/>
    </ligand>
</feature>
<keyword evidence="3 5" id="KW-0288">FMN</keyword>
<protein>
    <recommendedName>
        <fullName evidence="5">Pyridoxine/pyridoxamine 5'-phosphate oxidase</fullName>
        <ecNumber evidence="5">1.4.3.5</ecNumber>
    </recommendedName>
    <alternativeName>
        <fullName evidence="5">PNP/PMP oxidase</fullName>
        <shortName evidence="5">PNPOx</shortName>
    </alternativeName>
    <alternativeName>
        <fullName evidence="5">Pyridoxal 5'-phosphate synthase</fullName>
    </alternativeName>
</protein>
<feature type="binding site" evidence="5 6">
    <location>
        <position position="67"/>
    </location>
    <ligand>
        <name>FMN</name>
        <dbReference type="ChEBI" id="CHEBI:58210"/>
    </ligand>
</feature>
<feature type="binding site" evidence="5">
    <location>
        <begin position="176"/>
        <end position="178"/>
    </location>
    <ligand>
        <name>substrate</name>
    </ligand>
</feature>
<dbReference type="PIRSF" id="PIRSF000190">
    <property type="entry name" value="Pyd_amn-ph_oxd"/>
    <property type="match status" value="1"/>
</dbReference>
<keyword evidence="2 5" id="KW-0285">Flavoprotein</keyword>
<evidence type="ECO:0000256" key="4">
    <source>
        <dbReference type="ARBA" id="ARBA00023002"/>
    </source>
</evidence>
<dbReference type="EMBL" id="JAZHOG010000014">
    <property type="protein sequence ID" value="MEJ8569508.1"/>
    <property type="molecule type" value="Genomic_DNA"/>
</dbReference>
<feature type="binding site" evidence="5 6">
    <location>
        <position position="68"/>
    </location>
    <ligand>
        <name>FMN</name>
        <dbReference type="ChEBI" id="CHEBI:58210"/>
    </ligand>
</feature>
<feature type="binding site" evidence="5 6">
    <location>
        <position position="170"/>
    </location>
    <ligand>
        <name>FMN</name>
        <dbReference type="ChEBI" id="CHEBI:58210"/>
    </ligand>
</feature>
<dbReference type="PANTHER" id="PTHR10851:SF0">
    <property type="entry name" value="PYRIDOXINE-5'-PHOSPHATE OXIDASE"/>
    <property type="match status" value="1"/>
</dbReference>
<feature type="binding site" evidence="5 6">
    <location>
        <begin position="125"/>
        <end position="126"/>
    </location>
    <ligand>
        <name>FMN</name>
        <dbReference type="ChEBI" id="CHEBI:58210"/>
    </ligand>
</feature>
<dbReference type="Gene3D" id="2.30.110.10">
    <property type="entry name" value="Electron Transport, Fmn-binding Protein, Chain A"/>
    <property type="match status" value="1"/>
</dbReference>
<feature type="binding site" evidence="5">
    <location>
        <position position="116"/>
    </location>
    <ligand>
        <name>substrate</name>
    </ligand>
</feature>
<evidence type="ECO:0000259" key="7">
    <source>
        <dbReference type="Pfam" id="PF01243"/>
    </source>
</evidence>
<comment type="subunit">
    <text evidence="5">Homodimer.</text>
</comment>
<evidence type="ECO:0000256" key="5">
    <source>
        <dbReference type="HAMAP-Rule" id="MF_01629"/>
    </source>
</evidence>
<keyword evidence="5" id="KW-0664">Pyridoxine biosynthesis</keyword>
<evidence type="ECO:0000256" key="2">
    <source>
        <dbReference type="ARBA" id="ARBA00022630"/>
    </source>
</evidence>
<dbReference type="InterPro" id="IPR000659">
    <property type="entry name" value="Pyridox_Oxase"/>
</dbReference>
<feature type="binding site" evidence="5">
    <location>
        <position position="112"/>
    </location>
    <ligand>
        <name>substrate</name>
    </ligand>
</feature>
<dbReference type="GO" id="GO:0004733">
    <property type="term" value="F:pyridoxamine phosphate oxidase activity"/>
    <property type="evidence" value="ECO:0007669"/>
    <property type="project" value="UniProtKB-UniRule"/>
</dbReference>
<dbReference type="Pfam" id="PF01243">
    <property type="entry name" value="PNPOx_N"/>
    <property type="match status" value="1"/>
</dbReference>
<organism evidence="9 10">
    <name type="scientific">Elongatibacter sediminis</name>
    <dbReference type="NCBI Taxonomy" id="3119006"/>
    <lineage>
        <taxon>Bacteria</taxon>
        <taxon>Pseudomonadati</taxon>
        <taxon>Pseudomonadota</taxon>
        <taxon>Gammaproteobacteria</taxon>
        <taxon>Chromatiales</taxon>
        <taxon>Wenzhouxiangellaceae</taxon>
        <taxon>Elongatibacter</taxon>
    </lineage>
</organism>
<dbReference type="RefSeq" id="WP_354696831.1">
    <property type="nucleotide sequence ID" value="NZ_JAZHOG010000014.1"/>
</dbReference>
<dbReference type="GO" id="GO:0010181">
    <property type="term" value="F:FMN binding"/>
    <property type="evidence" value="ECO:0007669"/>
    <property type="project" value="UniProtKB-UniRule"/>
</dbReference>
<feature type="binding site" evidence="5">
    <location>
        <position position="108"/>
    </location>
    <ligand>
        <name>substrate</name>
    </ligand>
</feature>
<dbReference type="AlphaFoldDB" id="A0AAW9RN43"/>
<dbReference type="SUPFAM" id="SSF50475">
    <property type="entry name" value="FMN-binding split barrel"/>
    <property type="match status" value="1"/>
</dbReference>
<comment type="pathway">
    <text evidence="5">Cofactor metabolism; pyridoxal 5'-phosphate salvage; pyridoxal 5'-phosphate from pyridoxamine 5'-phosphate: step 1/1.</text>
</comment>